<dbReference type="OrthoDB" id="2963168at2759"/>
<dbReference type="CDD" id="cd10170">
    <property type="entry name" value="ASKHA_NBD_HSP70"/>
    <property type="match status" value="1"/>
</dbReference>
<dbReference type="AlphaFoldDB" id="A0A428QQF9"/>
<keyword evidence="2" id="KW-0067">ATP-binding</keyword>
<comment type="caution">
    <text evidence="3">The sequence shown here is derived from an EMBL/GenBank/DDBJ whole genome shotgun (WGS) entry which is preliminary data.</text>
</comment>
<dbReference type="EMBL" id="NKCI01000020">
    <property type="protein sequence ID" value="RSL67500.1"/>
    <property type="molecule type" value="Genomic_DNA"/>
</dbReference>
<accession>A0A428QQF9</accession>
<proteinExistence type="predicted"/>
<evidence type="ECO:0000256" key="1">
    <source>
        <dbReference type="ARBA" id="ARBA00022741"/>
    </source>
</evidence>
<evidence type="ECO:0000313" key="4">
    <source>
        <dbReference type="Proteomes" id="UP000288168"/>
    </source>
</evidence>
<evidence type="ECO:0008006" key="5">
    <source>
        <dbReference type="Google" id="ProtNLM"/>
    </source>
</evidence>
<sequence>MTANQPTEDAIIIGIDFGTTYSGVAWAYSREPNDIAIVTSWEAELNHCSDKEKAPTQLLYSSNSDATWGYSIPADKDALKWFKLLLLKRGDIPADIATSGQLANARRLQETTGKQPVDIIACFLRKLWSHAIESIKRSIGAELLNKSKFHVVITLPAIWPPYAQRHMKQAAGLSGILDARSCGATTLRFVSEPEAAALATIQDLSKRSTIKPGDTIVICDAGGGTVDLISYAIESTEPFNVKECTGALCGGVFLDENFLNLIKSKVPVGAWDQVSKAAEKKFLNDGWEHGIKPQFANQQRAWLVDLPDGCNDTSRKLKRRRAYELSSDDILSVFSPIVDKIVSLVRRQCDAIERKYSQRPKHIILVGGFGRCRYLFDRLQAEFESSVLQAQGSKPWTAICRGAVVHELSKQNLSVDIGVRVEARIARMSYGVAHTSLFDDFKHLQTDKYWSGKEQMYKARNQMKWFLKEGDDITSKRPVRHSFYRLYSEPVGSVKSDISCSASYPAPSRNDHTVERLCTIKWNKHVSLGSLPIYTNSIGDDYHELNYTIEMTCEDGTVDFAVYYDGERVGAQNVEVEFD</sequence>
<dbReference type="Pfam" id="PF00012">
    <property type="entry name" value="HSP70"/>
    <property type="match status" value="1"/>
</dbReference>
<dbReference type="GO" id="GO:0005524">
    <property type="term" value="F:ATP binding"/>
    <property type="evidence" value="ECO:0007669"/>
    <property type="project" value="UniProtKB-KW"/>
</dbReference>
<organism evidence="3 4">
    <name type="scientific">Fusarium duplospermum</name>
    <dbReference type="NCBI Taxonomy" id="1325734"/>
    <lineage>
        <taxon>Eukaryota</taxon>
        <taxon>Fungi</taxon>
        <taxon>Dikarya</taxon>
        <taxon>Ascomycota</taxon>
        <taxon>Pezizomycotina</taxon>
        <taxon>Sordariomycetes</taxon>
        <taxon>Hypocreomycetidae</taxon>
        <taxon>Hypocreales</taxon>
        <taxon>Nectriaceae</taxon>
        <taxon>Fusarium</taxon>
        <taxon>Fusarium solani species complex</taxon>
    </lineage>
</organism>
<reference evidence="3 4" key="1">
    <citation type="submission" date="2017-06" db="EMBL/GenBank/DDBJ databases">
        <title>Comparative genomic analysis of Ambrosia Fusariam Clade fungi.</title>
        <authorList>
            <person name="Stajich J.E."/>
            <person name="Carrillo J."/>
            <person name="Kijimoto T."/>
            <person name="Eskalen A."/>
            <person name="O'Donnell K."/>
            <person name="Kasson M."/>
        </authorList>
    </citation>
    <scope>NUCLEOTIDE SEQUENCE [LARGE SCALE GENOMIC DNA]</scope>
    <source>
        <strain evidence="3 4">NRRL62584</strain>
    </source>
</reference>
<dbReference type="SUPFAM" id="SSF53067">
    <property type="entry name" value="Actin-like ATPase domain"/>
    <property type="match status" value="2"/>
</dbReference>
<name>A0A428QQF9_9HYPO</name>
<dbReference type="GO" id="GO:0140662">
    <property type="term" value="F:ATP-dependent protein folding chaperone"/>
    <property type="evidence" value="ECO:0007669"/>
    <property type="project" value="InterPro"/>
</dbReference>
<dbReference type="STRING" id="1325734.A0A428QQF9"/>
<dbReference type="PANTHER" id="PTHR14187">
    <property type="entry name" value="ALPHA KINASE/ELONGATION FACTOR 2 KINASE"/>
    <property type="match status" value="1"/>
</dbReference>
<dbReference type="Proteomes" id="UP000288168">
    <property type="component" value="Unassembled WGS sequence"/>
</dbReference>
<dbReference type="InterPro" id="IPR043129">
    <property type="entry name" value="ATPase_NBD"/>
</dbReference>
<dbReference type="PANTHER" id="PTHR14187:SF5">
    <property type="entry name" value="HEAT SHOCK 70 KDA PROTEIN 12A"/>
    <property type="match status" value="1"/>
</dbReference>
<keyword evidence="4" id="KW-1185">Reference proteome</keyword>
<gene>
    <name evidence="3" type="ORF">CEP54_003231</name>
</gene>
<keyword evidence="1" id="KW-0547">Nucleotide-binding</keyword>
<dbReference type="InterPro" id="IPR013126">
    <property type="entry name" value="Hsp_70_fam"/>
</dbReference>
<protein>
    <recommendedName>
        <fullName evidence="5">Hsp70 protein</fullName>
    </recommendedName>
</protein>
<dbReference type="Gene3D" id="3.30.420.40">
    <property type="match status" value="1"/>
</dbReference>
<evidence type="ECO:0000313" key="3">
    <source>
        <dbReference type="EMBL" id="RSL67500.1"/>
    </source>
</evidence>
<evidence type="ECO:0000256" key="2">
    <source>
        <dbReference type="ARBA" id="ARBA00022840"/>
    </source>
</evidence>